<dbReference type="InterPro" id="IPR012910">
    <property type="entry name" value="Plug_dom"/>
</dbReference>
<protein>
    <submittedName>
        <fullName evidence="3">TonB-dependent receptor</fullName>
    </submittedName>
</protein>
<evidence type="ECO:0000313" key="3">
    <source>
        <dbReference type="EMBL" id="RWU10758.1"/>
    </source>
</evidence>
<keyword evidence="1" id="KW-0732">Signal</keyword>
<accession>A0A3S3PDW7</accession>
<dbReference type="Pfam" id="PF13715">
    <property type="entry name" value="CarbopepD_reg_2"/>
    <property type="match status" value="1"/>
</dbReference>
<evidence type="ECO:0000256" key="1">
    <source>
        <dbReference type="SAM" id="SignalP"/>
    </source>
</evidence>
<dbReference type="EMBL" id="SAYW01000001">
    <property type="protein sequence ID" value="RWU10758.1"/>
    <property type="molecule type" value="Genomic_DNA"/>
</dbReference>
<dbReference type="Gene3D" id="2.60.40.1120">
    <property type="entry name" value="Carboxypeptidase-like, regulatory domain"/>
    <property type="match status" value="1"/>
</dbReference>
<reference evidence="3 4" key="1">
    <citation type="submission" date="2018-06" db="EMBL/GenBank/DDBJ databases">
        <title>Pedobacter endophyticus sp. nov., an endophytic bacterium isolated from a leaf of Triticum aestivum.</title>
        <authorList>
            <person name="Zhang L."/>
        </authorList>
    </citation>
    <scope>NUCLEOTIDE SEQUENCE [LARGE SCALE GENOMIC DNA]</scope>
    <source>
        <strain evidence="3 4">CM134L-2</strain>
    </source>
</reference>
<evidence type="ECO:0000313" key="4">
    <source>
        <dbReference type="Proteomes" id="UP000284120"/>
    </source>
</evidence>
<feature type="signal peptide" evidence="1">
    <location>
        <begin position="1"/>
        <end position="18"/>
    </location>
</feature>
<gene>
    <name evidence="3" type="ORF">DPV69_05360</name>
</gene>
<name>A0A3S3PDW7_9SPHI</name>
<evidence type="ECO:0000259" key="2">
    <source>
        <dbReference type="Pfam" id="PF07715"/>
    </source>
</evidence>
<dbReference type="Pfam" id="PF07715">
    <property type="entry name" value="Plug"/>
    <property type="match status" value="1"/>
</dbReference>
<dbReference type="RefSeq" id="WP_113646586.1">
    <property type="nucleotide sequence ID" value="NZ_QMHN01000001.1"/>
</dbReference>
<dbReference type="InterPro" id="IPR008969">
    <property type="entry name" value="CarboxyPept-like_regulatory"/>
</dbReference>
<dbReference type="Proteomes" id="UP000284120">
    <property type="component" value="Unassembled WGS sequence"/>
</dbReference>
<organism evidence="3 4">
    <name type="scientific">Pedobacter chitinilyticus</name>
    <dbReference type="NCBI Taxonomy" id="2233776"/>
    <lineage>
        <taxon>Bacteria</taxon>
        <taxon>Pseudomonadati</taxon>
        <taxon>Bacteroidota</taxon>
        <taxon>Sphingobacteriia</taxon>
        <taxon>Sphingobacteriales</taxon>
        <taxon>Sphingobacteriaceae</taxon>
        <taxon>Pedobacter</taxon>
    </lineage>
</organism>
<dbReference type="Gene3D" id="2.170.130.10">
    <property type="entry name" value="TonB-dependent receptor, plug domain"/>
    <property type="match status" value="1"/>
</dbReference>
<sequence>MLMLFFAVSLGFVELANAQFTISGKVLNRRNQEPVDFAVVAVPASGQWASADAKGQFTLKNIPAGKVKIVIQYLGFVKKETEYIMSKNLTDLVFFLDEDNLTLSQVEITAKKGTDLATSFVMDRKALDHLQMQNVTDVQALLPGGKTSQQLHLATTSRQYFQVNGNSGERGNPAFGVGLEVDGIRITNNSLRSSNLEYDGPDTKNISTSNIESIEIITGIPSVEHGDMTNGMVKINTLKGISPYLLELQTRPNTKQVALSKGINLGDNMGVLNFNLEHTKSISSLASPYTSYQRNGFSISYNNTLNKKNGQPITLNIGITGNVGGYNSEDDPDLFVNTYTKVNDNVFRTNFSAKWLLNKPWITSLEASGNINYNDKLRETSLLKSATASTPSIRTNQEGYHVGQLYDINPNAPIILIPRGFWYEKEYVDNKLINYNARLKANWFRKIGKIDQNLLVGVDLSGSGNTGKGNYYDDLRYAPTWREYRYDQESFTYNYAFYAEDALTIPINKSSLQLVGGIRSELTSINGSEYGNILNWSPRANAKYIFWEDQKQLVEDLSIKVAWGKTVKLPGFDALYPTPFFRDILTFAPGTTANGDTFYAYYTMPRTRLFNPDLKWQSNTQREITLGMTIAGNRVFITAAQDKTTNPYISVNSYEPFYYKFSTQANLEASTIPSVNRIYTVNQQTGIITVTDKTGAQPAEDLSYTQTYAFMSNGMTTNGSSVTRSRITWTVDFKQIKALRTSLRVDGNYYYYKGLEETVSASIPNVAMADGKPYKYIGFFIGGARSANGEFSKSMDMNLTITTHIPALRLIFSARLEGSFYKYSQNLSEQRNGKRGFVLDGKDAYEASTALLGIYGGNHFVGLYPDYYTSLNDPSTKIPFTEKLVWAKANDPALYNELAKMIVKTPTNYYFNKNTLSNYYSANFAITKEIGRFATLSFFANNFFNNMAKVRSTWNSSESSLFNSSYIPDFNYGATLKLKL</sequence>
<dbReference type="OrthoDB" id="1151166at2"/>
<feature type="domain" description="TonB-dependent receptor plug" evidence="2">
    <location>
        <begin position="120"/>
        <end position="229"/>
    </location>
</feature>
<dbReference type="InterPro" id="IPR037066">
    <property type="entry name" value="Plug_dom_sf"/>
</dbReference>
<feature type="chain" id="PRO_5018728785" evidence="1">
    <location>
        <begin position="19"/>
        <end position="980"/>
    </location>
</feature>
<dbReference type="AlphaFoldDB" id="A0A3S3PDW7"/>
<proteinExistence type="predicted"/>
<keyword evidence="4" id="KW-1185">Reference proteome</keyword>
<keyword evidence="3" id="KW-0675">Receptor</keyword>
<dbReference type="SUPFAM" id="SSF49464">
    <property type="entry name" value="Carboxypeptidase regulatory domain-like"/>
    <property type="match status" value="1"/>
</dbReference>
<comment type="caution">
    <text evidence="3">The sequence shown here is derived from an EMBL/GenBank/DDBJ whole genome shotgun (WGS) entry which is preliminary data.</text>
</comment>
<dbReference type="SUPFAM" id="SSF56935">
    <property type="entry name" value="Porins"/>
    <property type="match status" value="1"/>
</dbReference>